<dbReference type="Gene3D" id="1.25.40.10">
    <property type="entry name" value="Tetratricopeptide repeat domain"/>
    <property type="match status" value="1"/>
</dbReference>
<feature type="compositionally biased region" description="Low complexity" evidence="1">
    <location>
        <begin position="37"/>
        <end position="60"/>
    </location>
</feature>
<dbReference type="GO" id="GO:0072686">
    <property type="term" value="C:mitotic spindle"/>
    <property type="evidence" value="ECO:0007669"/>
    <property type="project" value="TreeGrafter"/>
</dbReference>
<sequence length="2092" mass="228118">MTSLQAKVDAVKAAVSSTSTCTPATVVALKELLLSDSEPLSSRTKSAAALSTKATSSARTKNGAGRGNASSSQTETLSSRERAALATHVINVTLKTLSEVAKPPTPSTPSKQNGDLREAAGKQSIRRSLSAPLSPVQPRALNRAVASSNSEATLTKPPAPAQSTGCLATVECARVAFGALRSLKGLPKPEEADFQLETGMSALVGKLLGLGMHDQALKELRVLKRRLDSIISGKHSASTKGGPETTSTTAVIADLLNFQSAIAKPCLATITGYQMQVLKLIAATKKPSHIEAILPYLGDSYASSPFNLLSALAKDGAKEVAKAARQMASLSQILLSLAPSISSQEDAVAIEPRLSPSPSAAFELQSLAFRIQLKWWKLANHQGHVDSDLLSPFSRCLRAYTRRQKLDKGPVYQIISASFDAIMQLVHSQKYLPETSFNSPLASIHHILGSAAQAERRYAEAHCWFQKLKGSLVTGQDSSVLKCAISARLLAVALKKADLDQDVEPLLVEVIEGLDGSLSGTMAELNELLESLSLARRSVVGLLMTCIGPNAPKSTVSSSLTNYLKTFILKYPRFVRRWMGLPPGKDVPPKHILQFDERRQLVAQSLGQTLDATLMVIKCDIQSEESGWQAVDDVLQHCASLLESMGISNLSTTKIGNLGTYSVKISSLYFSVFSQLRKKSDRSKDENKHLLQALNRSIDVIRNCTEAEQEKAQLSTKLEIFADMCKSSGRTDDAVRTLRAICSNMAENGALSDVATALSTQSPTLAWAMNDKVSLMSRSLRSLARIDKAWNEWTFPLPEAERAAVLEHLTYVSVISSSSSLQSLGLHDAAVAALLRMYSLEKYPVRRLRVLLNLYYQSVGEEEQLLNIVSLAEETWGHLEAGARAEDASLSHFIPHLQAYFTSIFALTHTGGTMSTMIFQAIDSWKSIIRTCQTQDQLCMVIDDPQRLLDHLRSLHQLAGLRGVTRLQLAISELSIAISTVFVGSAEATGDGLILGHSQLAAHYVNVGLFPQALKTIEQTQELLTRYDGLSRQVLVEFYLSQAEYCTGVGNMNAALDSLSKAGDICNAPYSTWAPSKAHASMIMSITLLLQSIATLQSGAIQDALSSVKMSVRMLTHDWTKLEAALGADSKSPDASVSDFNASSTDLASTKGKVTGPRFWTLASPLLRSLLHISSVYAHIGMYQETIYYADCAWKIAESTQSSLYIAQVAAWTGSIYLKAGKLPKALATFKDAEEQLPRDTCSARVRFARELGEFYWEIGDDEKAAEFLKIAEETAHLLSMPQDETSAESVQVQKPSSVQKPIEKPQSAESIKVTKAKRTTRSKAKVPAAPKPAKRDSPRSKTLVAGDIAQLPRDIYYASLHAAIIMSRTLGLIYQKEWASALQALEKVKDLPKLVSVLSQEQVMTAVSLIGCSMEQMISDPVFSVMQDSTISFPAVSPSVALSAQLSDMQLSMKNELAAEETRKNIDYPAFADALERAQALLVEAHASALSNADSSIVRRISTLLQSTVIFLSATLASKSLPQTGLGTIAVDMARNVTWQREQQTMAGLNNDTAPIRIAVPVAKLPTVEAVADMANFQEKYVDLIPEKWSVVSISLSDNHHDLCITKFQANQGPFVLRLPLERANSRDADSEVFNFKNGREELLELIKLANESSHSARDFTAKGERGAWWAEREALDSRLKRLLMTIEATWLGGFKGIFSQHCKRMDLLARFKKDFHLMLDRILPSRNKSRGKKTATKTEAITLDPRILDLFIGLGNPIDPDCEFDEALNDLLYFVVDILQFHGERNAYDEIDFDGMVLETYDALRAYHNAAGSSEREEGTHTILVLDKLLHAFPWESLPCMDGLSVSRVPSLACLRQLIQDAGTSPANELQGHFVSAKAGTYVLNPSSDLKNTQTFFQSAFTTLSSWNGIINKAPKESEFEKALSTSEIMVYFGHGSGAQYIRGKTIRRLEKCRPATFLMGCSSAALTDAGEFECYGPVWNYMMSGCPAVVGTLWDVTDRDIDRFAGRTFEEWGLFARGTFDGATSKGKGKAKSRDEEDDEMSLPGCDGAPPGDASLAEAVAGARSACRFKYLNGAAVVFYGIPVYIKKE</sequence>
<proteinExistence type="predicted"/>
<dbReference type="EMBL" id="MTYH01000001">
    <property type="protein sequence ID" value="PNP48977.1"/>
    <property type="molecule type" value="Genomic_DNA"/>
</dbReference>
<dbReference type="GO" id="GO:0005634">
    <property type="term" value="C:nucleus"/>
    <property type="evidence" value="ECO:0007669"/>
    <property type="project" value="InterPro"/>
</dbReference>
<evidence type="ECO:0000313" key="2">
    <source>
        <dbReference type="EMBL" id="PNP48977.1"/>
    </source>
</evidence>
<dbReference type="SUPFAM" id="SSF48452">
    <property type="entry name" value="TPR-like"/>
    <property type="match status" value="1"/>
</dbReference>
<feature type="region of interest" description="Disordered" evidence="1">
    <location>
        <begin position="2026"/>
        <end position="2050"/>
    </location>
</feature>
<dbReference type="PANTHER" id="PTHR12792">
    <property type="entry name" value="EXTRA SPINDLE POLES 1-RELATED"/>
    <property type="match status" value="1"/>
</dbReference>
<feature type="region of interest" description="Disordered" evidence="1">
    <location>
        <begin position="1282"/>
        <end position="1342"/>
    </location>
</feature>
<name>A0A2K0TTX2_9HYPO</name>
<accession>A0A2K0TTX2</accession>
<dbReference type="PANTHER" id="PTHR12792:SF0">
    <property type="entry name" value="SEPARIN"/>
    <property type="match status" value="1"/>
</dbReference>
<feature type="compositionally biased region" description="Polar residues" evidence="1">
    <location>
        <begin position="1283"/>
        <end position="1300"/>
    </location>
</feature>
<feature type="region of interest" description="Disordered" evidence="1">
    <location>
        <begin position="97"/>
        <end position="163"/>
    </location>
</feature>
<feature type="compositionally biased region" description="Polar residues" evidence="1">
    <location>
        <begin position="68"/>
        <end position="77"/>
    </location>
</feature>
<protein>
    <submittedName>
        <fullName evidence="2">Uncharacterized protein</fullName>
    </submittedName>
</protein>
<dbReference type="GO" id="GO:0004197">
    <property type="term" value="F:cysteine-type endopeptidase activity"/>
    <property type="evidence" value="ECO:0007669"/>
    <property type="project" value="InterPro"/>
</dbReference>
<organism evidence="2 3">
    <name type="scientific">Trichoderma gamsii</name>
    <dbReference type="NCBI Taxonomy" id="398673"/>
    <lineage>
        <taxon>Eukaryota</taxon>
        <taxon>Fungi</taxon>
        <taxon>Dikarya</taxon>
        <taxon>Ascomycota</taxon>
        <taxon>Pezizomycotina</taxon>
        <taxon>Sordariomycetes</taxon>
        <taxon>Hypocreomycetidae</taxon>
        <taxon>Hypocreales</taxon>
        <taxon>Hypocreaceae</taxon>
        <taxon>Trichoderma</taxon>
    </lineage>
</organism>
<evidence type="ECO:0000256" key="1">
    <source>
        <dbReference type="SAM" id="MobiDB-lite"/>
    </source>
</evidence>
<dbReference type="GO" id="GO:0005737">
    <property type="term" value="C:cytoplasm"/>
    <property type="evidence" value="ECO:0007669"/>
    <property type="project" value="TreeGrafter"/>
</dbReference>
<dbReference type="Proteomes" id="UP000236546">
    <property type="component" value="Unassembled WGS sequence"/>
</dbReference>
<feature type="region of interest" description="Disordered" evidence="1">
    <location>
        <begin position="37"/>
        <end position="80"/>
    </location>
</feature>
<comment type="caution">
    <text evidence="2">The sequence shown here is derived from an EMBL/GenBank/DDBJ whole genome shotgun (WGS) entry which is preliminary data.</text>
</comment>
<dbReference type="GO" id="GO:0006508">
    <property type="term" value="P:proteolysis"/>
    <property type="evidence" value="ECO:0007669"/>
    <property type="project" value="InterPro"/>
</dbReference>
<reference evidence="2 3" key="1">
    <citation type="submission" date="2017-02" db="EMBL/GenBank/DDBJ databases">
        <title>Genomes of Trichoderma spp. with biocontrol activity.</title>
        <authorList>
            <person name="Gardiner D."/>
            <person name="Kazan K."/>
            <person name="Vos C."/>
            <person name="Harvey P."/>
        </authorList>
    </citation>
    <scope>NUCLEOTIDE SEQUENCE [LARGE SCALE GENOMIC DNA]</scope>
    <source>
        <strain evidence="2 3">A5MH</strain>
    </source>
</reference>
<gene>
    <name evidence="2" type="ORF">TGAMA5MH_00136</name>
</gene>
<dbReference type="GO" id="GO:0044732">
    <property type="term" value="C:mitotic spindle pole body"/>
    <property type="evidence" value="ECO:0007669"/>
    <property type="project" value="TreeGrafter"/>
</dbReference>
<evidence type="ECO:0000313" key="3">
    <source>
        <dbReference type="Proteomes" id="UP000236546"/>
    </source>
</evidence>
<dbReference type="OrthoDB" id="10255632at2759"/>
<dbReference type="InterPro" id="IPR005314">
    <property type="entry name" value="Peptidase_C50"/>
</dbReference>
<dbReference type="Pfam" id="PF03568">
    <property type="entry name" value="Separin_C"/>
    <property type="match status" value="1"/>
</dbReference>
<dbReference type="GO" id="GO:0051307">
    <property type="term" value="P:meiotic chromosome separation"/>
    <property type="evidence" value="ECO:0007669"/>
    <property type="project" value="TreeGrafter"/>
</dbReference>
<dbReference type="InterPro" id="IPR011990">
    <property type="entry name" value="TPR-like_helical_dom_sf"/>
</dbReference>
<feature type="compositionally biased region" description="Basic residues" evidence="1">
    <location>
        <begin position="1315"/>
        <end position="1325"/>
    </location>
</feature>